<dbReference type="AlphaFoldDB" id="A0A3M7PQJ8"/>
<gene>
    <name evidence="1" type="ORF">BpHYR1_007797</name>
</gene>
<reference evidence="1 2" key="1">
    <citation type="journal article" date="2018" name="Sci. Rep.">
        <title>Genomic signatures of local adaptation to the degree of environmental predictability in rotifers.</title>
        <authorList>
            <person name="Franch-Gras L."/>
            <person name="Hahn C."/>
            <person name="Garcia-Roger E.M."/>
            <person name="Carmona M.J."/>
            <person name="Serra M."/>
            <person name="Gomez A."/>
        </authorList>
    </citation>
    <scope>NUCLEOTIDE SEQUENCE [LARGE SCALE GENOMIC DNA]</scope>
    <source>
        <strain evidence="1">HYR1</strain>
    </source>
</reference>
<proteinExistence type="predicted"/>
<dbReference type="EMBL" id="REGN01009349">
    <property type="protein sequence ID" value="RNA01396.1"/>
    <property type="molecule type" value="Genomic_DNA"/>
</dbReference>
<comment type="caution">
    <text evidence="1">The sequence shown here is derived from an EMBL/GenBank/DDBJ whole genome shotgun (WGS) entry which is preliminary data.</text>
</comment>
<accession>A0A3M7PQJ8</accession>
<protein>
    <submittedName>
        <fullName evidence="1">Uncharacterized protein</fullName>
    </submittedName>
</protein>
<keyword evidence="2" id="KW-1185">Reference proteome</keyword>
<evidence type="ECO:0000313" key="2">
    <source>
        <dbReference type="Proteomes" id="UP000276133"/>
    </source>
</evidence>
<dbReference type="Proteomes" id="UP000276133">
    <property type="component" value="Unassembled WGS sequence"/>
</dbReference>
<sequence length="137" mass="16143">MVYNLMIYRNKCSTPTSSASSAPISDGLPAKLFEISKTLFLSDPNKIPTTLFNQINSRLEMVAKIEIVKKAIFMHLIFCEFSYIWEWENTIISLQKILLRKKQQFLYKIKFTKYYNLLEIKLNLETKNEKNFFLLGD</sequence>
<name>A0A3M7PQJ8_BRAPC</name>
<evidence type="ECO:0000313" key="1">
    <source>
        <dbReference type="EMBL" id="RNA01396.1"/>
    </source>
</evidence>
<organism evidence="1 2">
    <name type="scientific">Brachionus plicatilis</name>
    <name type="common">Marine rotifer</name>
    <name type="synonym">Brachionus muelleri</name>
    <dbReference type="NCBI Taxonomy" id="10195"/>
    <lineage>
        <taxon>Eukaryota</taxon>
        <taxon>Metazoa</taxon>
        <taxon>Spiralia</taxon>
        <taxon>Gnathifera</taxon>
        <taxon>Rotifera</taxon>
        <taxon>Eurotatoria</taxon>
        <taxon>Monogononta</taxon>
        <taxon>Pseudotrocha</taxon>
        <taxon>Ploima</taxon>
        <taxon>Brachionidae</taxon>
        <taxon>Brachionus</taxon>
    </lineage>
</organism>